<dbReference type="GO" id="GO:0030488">
    <property type="term" value="P:tRNA methylation"/>
    <property type="evidence" value="ECO:0007669"/>
    <property type="project" value="TreeGrafter"/>
</dbReference>
<dbReference type="Pfam" id="PF25150">
    <property type="entry name" value="TPR_Trm732"/>
    <property type="match status" value="1"/>
</dbReference>
<evidence type="ECO:0000259" key="3">
    <source>
        <dbReference type="Pfam" id="PF10350"/>
    </source>
</evidence>
<dbReference type="PANTHER" id="PTHR14387:SF0">
    <property type="entry name" value="DUF2428 DOMAIN-CONTAINING PROTEIN"/>
    <property type="match status" value="1"/>
</dbReference>
<evidence type="ECO:0000256" key="1">
    <source>
        <dbReference type="ARBA" id="ARBA00010409"/>
    </source>
</evidence>
<dbReference type="Pfam" id="PF25151">
    <property type="entry name" value="TPR_Trm732_C"/>
    <property type="match status" value="1"/>
</dbReference>
<sequence length="1647" mass="183650">MAADVPNLEVPVAESTLRELARDVPRIFATDLTRSGADTGLNRILNLFDAVLETAERTDLAPVHRAATCNTLCALIDNCQASTKEHVRDAVLEDVIWLRTFRVYLDKSDNAKGKSMRQMLMSLTNVLLQQARGRALDLRDMAILTFLDIICQRNDRLTVKPALQGLSHFLQKDLVSTSDLVNLYRRTMPQCVEVSGNAPEILQDILASFLQWIVHHDTALSAGHLVKNYLIRVRRITSDPATHLPLWIEPVANALRQWLDRVQEFRTHVFPHCFLPNVEEYIHFLAYLHFDRYIQTQDSALLSVPDTESILSQTDDSEEFQMVLAAIQSGKELGIVKDVDTRQRNGAEYDGDSLFLPDIVSSRWLSNPAPEARLTSLYLSIFSSAVTRPIANGVFKSLKRNLVHLHTDTDANFRKELLSHITRLFDRLRGSTATLAKIYMIDTARVAGRLPVSTYVVRSGRHILHHTLRNPLVEPFDFILWYIQFLTLELRSTSSYQRRITALRSLTIILKSGLDPTIPNRHLSKSAQGQLRWAHGLRVSNGRLMRSLLDLVLDPFDDIRTASADILEICLDSLPVQEQVPALVALPQFIRRAEGLMVRTGRADQADGVARAYALQFSQCNDNLPFALETHPEQCWTKVAVVSGLIEQLEETIGVAQRDLSAAVNGRPVHGIFAALRYIFDQSTFYVDIVAQAENEIRFWKDVHSRIHTCFRQLWSCVWHVLCADAPEGHVPDEIDEEANIDTKEILSYSWRALKEASLLLRSIISNAPLGDGIRALVNCEQAESAGRLCFVQLAELRHRGAFSTVAQTFAACCRRFARAEQGALNRLPKIWYQETFLCIQAKSTSITRRSAGLPSLMTGILAAEAQPGGALFARAMKDLILEASVDAQHSNIEESRLPQVHALNCIKEFFMTSKLSAVSEAHIAQGLELAARTLNSKIWPIRNCSLMLFKALIERLLGSDEAQDWKEQDRNSTSRFSYQSYPTLSGILTDLLDPSGPLKRSMESTSNNSPMDLHGAEGVFPALQILRQATPPEFHRPAMMELITCLLDSPHWHLRDMAARTLVSLHHTDELYDGILKLLSSLDASQNSRHGSLLALKYMLKKYLHVPAQTDEGQLENITIKLVQLNTLSGCNSDDYCPITQSAILDLINICIAPKVEQRSGVSEAVFWQDVRGSSQDSAQIDEHHGRASSLLRRAKGQFLCNTMSPPGSQSGNSSGDEEGIAKLSASLERLHGTDPDTCCALLDSLAERISDSKQEHIAGEGLGLFSILNNLMLRSEDEEVLSRAQSILSGCWNSAQNEAVLFQKARGSTCLETLDKLETRCLEGSPSNAQSALHLMGVFLDFAYSQKLEDRKSILRRVARFIRIIRMTILDTNPFDARFAAVQSIAALNDLWGIDLSYRPASSCILSLACLLYDLLNDDDEEIRDIAATTTSRLLRAQGSTPFADAVPVITVNRLGHFLTSRFTFSESLCKEAMRRLTGSSNGQTIVPQSFRDALADTMEEDTALFSKEKQNLYQDETEDAAFWSQVLRSVNTRALNLATINALSDWVLKGLAALNETAKAEVDGPLGWTTKPEVFVLGMRVFFSVEVVMKCNVNRAKVMLALREFADVGSQSEVNGTWLERVESILEATVLGMVGKVSQSLPNA</sequence>
<dbReference type="InterPro" id="IPR019442">
    <property type="entry name" value="THADA/TRM732_DUF2428"/>
</dbReference>
<dbReference type="Proteomes" id="UP000799324">
    <property type="component" value="Unassembled WGS sequence"/>
</dbReference>
<organism evidence="6 7">
    <name type="scientific">Lophiostoma macrostomum CBS 122681</name>
    <dbReference type="NCBI Taxonomy" id="1314788"/>
    <lineage>
        <taxon>Eukaryota</taxon>
        <taxon>Fungi</taxon>
        <taxon>Dikarya</taxon>
        <taxon>Ascomycota</taxon>
        <taxon>Pezizomycotina</taxon>
        <taxon>Dothideomycetes</taxon>
        <taxon>Pleosporomycetidae</taxon>
        <taxon>Pleosporales</taxon>
        <taxon>Lophiostomataceae</taxon>
        <taxon>Lophiostoma</taxon>
    </lineage>
</organism>
<dbReference type="EMBL" id="MU004327">
    <property type="protein sequence ID" value="KAF2657203.1"/>
    <property type="molecule type" value="Genomic_DNA"/>
</dbReference>
<dbReference type="InterPro" id="IPR056842">
    <property type="entry name" value="THADA-like_TPR_C"/>
</dbReference>
<dbReference type="GO" id="GO:0005829">
    <property type="term" value="C:cytosol"/>
    <property type="evidence" value="ECO:0007669"/>
    <property type="project" value="TreeGrafter"/>
</dbReference>
<feature type="domain" description="tRNA (32-2'-O)-methyltransferase regulator THADA-like TPR repeats region" evidence="4">
    <location>
        <begin position="313"/>
        <end position="561"/>
    </location>
</feature>
<dbReference type="InterPro" id="IPR056843">
    <property type="entry name" value="THADA-like_TPR"/>
</dbReference>
<keyword evidence="2" id="KW-0819">tRNA processing</keyword>
<feature type="domain" description="tRNA (32-2'-O)-methyltransferase regulator THADA-like C-terminal TPR repeats region" evidence="5">
    <location>
        <begin position="943"/>
        <end position="1099"/>
    </location>
</feature>
<gene>
    <name evidence="6" type="ORF">K491DRAFT_756956</name>
</gene>
<dbReference type="Pfam" id="PF10350">
    <property type="entry name" value="DUF2428"/>
    <property type="match status" value="1"/>
</dbReference>
<dbReference type="InterPro" id="IPR051954">
    <property type="entry name" value="tRNA_methyltransferase_THADA"/>
</dbReference>
<dbReference type="SUPFAM" id="SSF48371">
    <property type="entry name" value="ARM repeat"/>
    <property type="match status" value="2"/>
</dbReference>
<evidence type="ECO:0000256" key="2">
    <source>
        <dbReference type="ARBA" id="ARBA00022694"/>
    </source>
</evidence>
<dbReference type="OrthoDB" id="73997at2759"/>
<dbReference type="PANTHER" id="PTHR14387">
    <property type="entry name" value="THADA/DEATH RECEPTOR INTERACTING PROTEIN"/>
    <property type="match status" value="1"/>
</dbReference>
<protein>
    <submittedName>
        <fullName evidence="6">Uncharacterized protein</fullName>
    </submittedName>
</protein>
<dbReference type="Pfam" id="PF26523">
    <property type="entry name" value="Trm732_C"/>
    <property type="match status" value="1"/>
</dbReference>
<evidence type="ECO:0000259" key="5">
    <source>
        <dbReference type="Pfam" id="PF25151"/>
    </source>
</evidence>
<comment type="similarity">
    <text evidence="1">Belongs to the THADA family.</text>
</comment>
<evidence type="ECO:0000313" key="6">
    <source>
        <dbReference type="EMBL" id="KAF2657203.1"/>
    </source>
</evidence>
<reference evidence="6" key="1">
    <citation type="journal article" date="2020" name="Stud. Mycol.">
        <title>101 Dothideomycetes genomes: a test case for predicting lifestyles and emergence of pathogens.</title>
        <authorList>
            <person name="Haridas S."/>
            <person name="Albert R."/>
            <person name="Binder M."/>
            <person name="Bloem J."/>
            <person name="Labutti K."/>
            <person name="Salamov A."/>
            <person name="Andreopoulos B."/>
            <person name="Baker S."/>
            <person name="Barry K."/>
            <person name="Bills G."/>
            <person name="Bluhm B."/>
            <person name="Cannon C."/>
            <person name="Castanera R."/>
            <person name="Culley D."/>
            <person name="Daum C."/>
            <person name="Ezra D."/>
            <person name="Gonzalez J."/>
            <person name="Henrissat B."/>
            <person name="Kuo A."/>
            <person name="Liang C."/>
            <person name="Lipzen A."/>
            <person name="Lutzoni F."/>
            <person name="Magnuson J."/>
            <person name="Mondo S."/>
            <person name="Nolan M."/>
            <person name="Ohm R."/>
            <person name="Pangilinan J."/>
            <person name="Park H.-J."/>
            <person name="Ramirez L."/>
            <person name="Alfaro M."/>
            <person name="Sun H."/>
            <person name="Tritt A."/>
            <person name="Yoshinaga Y."/>
            <person name="Zwiers L.-H."/>
            <person name="Turgeon B."/>
            <person name="Goodwin S."/>
            <person name="Spatafora J."/>
            <person name="Crous P."/>
            <person name="Grigoriev I."/>
        </authorList>
    </citation>
    <scope>NUCLEOTIDE SEQUENCE</scope>
    <source>
        <strain evidence="6">CBS 122681</strain>
    </source>
</reference>
<keyword evidence="7" id="KW-1185">Reference proteome</keyword>
<feature type="domain" description="DUF2428" evidence="3">
    <location>
        <begin position="703"/>
        <end position="940"/>
    </location>
</feature>
<dbReference type="InterPro" id="IPR016024">
    <property type="entry name" value="ARM-type_fold"/>
</dbReference>
<evidence type="ECO:0000259" key="4">
    <source>
        <dbReference type="Pfam" id="PF25150"/>
    </source>
</evidence>
<name>A0A6A6TE71_9PLEO</name>
<evidence type="ECO:0000313" key="7">
    <source>
        <dbReference type="Proteomes" id="UP000799324"/>
    </source>
</evidence>
<accession>A0A6A6TE71</accession>
<proteinExistence type="inferred from homology"/>